<name>A0A0K2TLW7_LEPSM</name>
<sequence length="16" mass="1826">MDFSHFIMSSVIIISV</sequence>
<evidence type="ECO:0000313" key="1">
    <source>
        <dbReference type="EMBL" id="CDW26416.1"/>
    </source>
</evidence>
<reference evidence="1" key="1">
    <citation type="submission" date="2014-05" db="EMBL/GenBank/DDBJ databases">
        <authorList>
            <person name="Chronopoulou M."/>
        </authorList>
    </citation>
    <scope>NUCLEOTIDE SEQUENCE</scope>
    <source>
        <tissue evidence="1">Whole organism</tissue>
    </source>
</reference>
<proteinExistence type="predicted"/>
<protein>
    <submittedName>
        <fullName evidence="1">Uncharacterized protein</fullName>
    </submittedName>
</protein>
<accession>A0A0K2TLW7</accession>
<organism evidence="1">
    <name type="scientific">Lepeophtheirus salmonis</name>
    <name type="common">Salmon louse</name>
    <name type="synonym">Caligus salmonis</name>
    <dbReference type="NCBI Taxonomy" id="72036"/>
    <lineage>
        <taxon>Eukaryota</taxon>
        <taxon>Metazoa</taxon>
        <taxon>Ecdysozoa</taxon>
        <taxon>Arthropoda</taxon>
        <taxon>Crustacea</taxon>
        <taxon>Multicrustacea</taxon>
        <taxon>Hexanauplia</taxon>
        <taxon>Copepoda</taxon>
        <taxon>Siphonostomatoida</taxon>
        <taxon>Caligidae</taxon>
        <taxon>Lepeophtheirus</taxon>
    </lineage>
</organism>
<dbReference type="EMBL" id="HACA01009055">
    <property type="protein sequence ID" value="CDW26416.1"/>
    <property type="molecule type" value="Transcribed_RNA"/>
</dbReference>
<dbReference type="AlphaFoldDB" id="A0A0K2TLW7"/>